<gene>
    <name evidence="2" type="ORF">TCIL3000_5_1340</name>
</gene>
<dbReference type="AlphaFoldDB" id="G0UMM5"/>
<keyword evidence="1" id="KW-0175">Coiled coil</keyword>
<protein>
    <submittedName>
        <fullName evidence="2">Uncharacterized protein TCIL3000_5_1340</fullName>
    </submittedName>
</protein>
<dbReference type="EMBL" id="HE575318">
    <property type="protein sequence ID" value="CCC90433.1"/>
    <property type="molecule type" value="Genomic_DNA"/>
</dbReference>
<reference evidence="2" key="1">
    <citation type="journal article" date="2012" name="Proc. Natl. Acad. Sci. U.S.A.">
        <title>Antigenic diversity is generated by distinct evolutionary mechanisms in African trypanosome species.</title>
        <authorList>
            <person name="Jackson A.P."/>
            <person name="Berry A."/>
            <person name="Aslett M."/>
            <person name="Allison H.C."/>
            <person name="Burton P."/>
            <person name="Vavrova-Anderson J."/>
            <person name="Brown R."/>
            <person name="Browne H."/>
            <person name="Corton N."/>
            <person name="Hauser H."/>
            <person name="Gamble J."/>
            <person name="Gilderthorp R."/>
            <person name="Marcello L."/>
            <person name="McQuillan J."/>
            <person name="Otto T.D."/>
            <person name="Quail M.A."/>
            <person name="Sanders M.J."/>
            <person name="van Tonder A."/>
            <person name="Ginger M.L."/>
            <person name="Field M.C."/>
            <person name="Barry J.D."/>
            <person name="Hertz-Fowler C."/>
            <person name="Berriman M."/>
        </authorList>
    </citation>
    <scope>NUCLEOTIDE SEQUENCE</scope>
    <source>
        <strain evidence="2">IL3000</strain>
    </source>
</reference>
<name>G0UMM5_TRYCI</name>
<organism evidence="2">
    <name type="scientific">Trypanosoma congolense (strain IL3000)</name>
    <dbReference type="NCBI Taxonomy" id="1068625"/>
    <lineage>
        <taxon>Eukaryota</taxon>
        <taxon>Discoba</taxon>
        <taxon>Euglenozoa</taxon>
        <taxon>Kinetoplastea</taxon>
        <taxon>Metakinetoplastina</taxon>
        <taxon>Trypanosomatida</taxon>
        <taxon>Trypanosomatidae</taxon>
        <taxon>Trypanosoma</taxon>
        <taxon>Nannomonas</taxon>
    </lineage>
</organism>
<accession>G0UMM5</accession>
<evidence type="ECO:0000256" key="1">
    <source>
        <dbReference type="SAM" id="Coils"/>
    </source>
</evidence>
<sequence>MEAIPPKAQVPEHWMHPALHRQLLRREKLRDTRDHRLDELDAQCVEMGKLSGKLDQSLTAARRALDDLDRKRQRIKAAIERDEKTKEIVHSVHEHLTNQIIMHKTLPRNLPQSCTVTAEVEGSRANHCTISVVCGTMWGTVGPCFPCDDKTKSVFFSKYAPLFAATPSKESMRLRVEDALFFDEVCLLSGEQGNCGSPACPYWHKEQLAHVKLGAHKLLTHASGFVSGNSNNCDVAAMLEKFQTAIVGATGLAETLRIEGNALNCIADLGLAAAFLHGESEEEKDRKDFYAASPCIAWDAPLLQKPQLSSAQQFLPLLRLPQERAVWEELTGTPPSQLIEAALGLFHKRSDELSWRCLMRVAGDTPERLMWLASRGVELFPTSPGIRLALISALVRSGCAPSDCVDTCIESTQILSTQAAKCALSTAESIIWSESAARYIAYMMAITCVHASSTDPQSAVRLLSVVVNAPGQICLLPLAQQNFTLLYIVTQQFGRLDGLSSLPLASISDVAFTLSEHFPYRLKENCAELLSRQLSMNTGCAAAGINAELVGYMQAAIHLSLLRIFSEDARLVEQILTKSTSYPVTAMGEVWCEYLRFVNQRDNKQCTIPLIQSLFGQCDAPLLTLHFVRCLEFHGEETSEAVRGFVQRFAQKHSIPLENLGTLAAGEAPSLPADEWVPFILLYARHLPPRYRVELILSVPTVLYSEVPELVFVLWFEVISAAVMLRDDSTFRRCTAFGLLLLREPFLHHFSPIDCEFEDMVALPHTASLVLYRAVPVLLGTQHHMTSHYRKIVLEVSAELHVMHPFLCMK</sequence>
<feature type="coiled-coil region" evidence="1">
    <location>
        <begin position="58"/>
        <end position="85"/>
    </location>
</feature>
<evidence type="ECO:0000313" key="2">
    <source>
        <dbReference type="EMBL" id="CCC90433.1"/>
    </source>
</evidence>
<dbReference type="VEuPathDB" id="TriTrypDB:TcIL3000_5_1340"/>
<proteinExistence type="predicted"/>